<dbReference type="EMBL" id="PFLX01000001">
    <property type="protein sequence ID" value="PIY91084.1"/>
    <property type="molecule type" value="Genomic_DNA"/>
</dbReference>
<dbReference type="InterPro" id="IPR029060">
    <property type="entry name" value="PIN-like_dom_sf"/>
</dbReference>
<evidence type="ECO:0000313" key="2">
    <source>
        <dbReference type="EMBL" id="PIY91084.1"/>
    </source>
</evidence>
<dbReference type="Pfam" id="PF10130">
    <property type="entry name" value="PIN_2"/>
    <property type="match status" value="1"/>
</dbReference>
<dbReference type="Proteomes" id="UP000230055">
    <property type="component" value="Unassembled WGS sequence"/>
</dbReference>
<name>A0A2M7R8F7_9BACT</name>
<dbReference type="SUPFAM" id="SSF88723">
    <property type="entry name" value="PIN domain-like"/>
    <property type="match status" value="1"/>
</dbReference>
<reference evidence="3" key="1">
    <citation type="submission" date="2017-09" db="EMBL/GenBank/DDBJ databases">
        <title>Depth-based differentiation of microbial function through sediment-hosted aquifers and enrichment of novel symbionts in the deep terrestrial subsurface.</title>
        <authorList>
            <person name="Probst A.J."/>
            <person name="Ladd B."/>
            <person name="Jarett J.K."/>
            <person name="Geller-Mcgrath D.E."/>
            <person name="Sieber C.M.K."/>
            <person name="Emerson J.B."/>
            <person name="Anantharaman K."/>
            <person name="Thomas B.C."/>
            <person name="Malmstrom R."/>
            <person name="Stieglmeier M."/>
            <person name="Klingl A."/>
            <person name="Woyke T."/>
            <person name="Ryan C.M."/>
            <person name="Banfield J.F."/>
        </authorList>
    </citation>
    <scope>NUCLEOTIDE SEQUENCE [LARGE SCALE GENOMIC DNA]</scope>
</reference>
<dbReference type="AlphaFoldDB" id="A0A2M7R8F7"/>
<dbReference type="Gene3D" id="3.40.50.1010">
    <property type="entry name" value="5'-nuclease"/>
    <property type="match status" value="1"/>
</dbReference>
<dbReference type="InterPro" id="IPR002716">
    <property type="entry name" value="PIN_dom"/>
</dbReference>
<organism evidence="2 3">
    <name type="scientific">Candidatus Nealsonbacteria bacterium CG_4_10_14_0_8_um_filter_35_10</name>
    <dbReference type="NCBI Taxonomy" id="1974683"/>
    <lineage>
        <taxon>Bacteria</taxon>
        <taxon>Candidatus Nealsoniibacteriota</taxon>
    </lineage>
</organism>
<proteinExistence type="predicted"/>
<protein>
    <recommendedName>
        <fullName evidence="1">PIN domain-containing protein</fullName>
    </recommendedName>
</protein>
<sequence length="131" mass="15278">MKILVVVDANIILSALLGGKPSDILFDGRFQFVTTEFTLKEVKKYFPRLEKKLEIPQRKLISLLEGLPLTIYAKDFYKDKLKEAKEVIAHIDKKDVEILALALKLETFLWSQDKHFEKAKYSKLLKTYDFI</sequence>
<evidence type="ECO:0000313" key="3">
    <source>
        <dbReference type="Proteomes" id="UP000230055"/>
    </source>
</evidence>
<evidence type="ECO:0000259" key="1">
    <source>
        <dbReference type="Pfam" id="PF10130"/>
    </source>
</evidence>
<accession>A0A2M7R8F7</accession>
<comment type="caution">
    <text evidence="2">The sequence shown here is derived from an EMBL/GenBank/DDBJ whole genome shotgun (WGS) entry which is preliminary data.</text>
</comment>
<gene>
    <name evidence="2" type="ORF">COY72_00050</name>
</gene>
<feature type="domain" description="PIN" evidence="1">
    <location>
        <begin position="6"/>
        <end position="117"/>
    </location>
</feature>